<dbReference type="PANTHER" id="PTHR46825">
    <property type="entry name" value="D-ALANYL-D-ALANINE-CARBOXYPEPTIDASE/ENDOPEPTIDASE AMPH"/>
    <property type="match status" value="1"/>
</dbReference>
<keyword evidence="2 4" id="KW-0472">Membrane</keyword>
<dbReference type="PANTHER" id="PTHR46825:SF11">
    <property type="entry name" value="PENICILLIN-BINDING PROTEIN 4"/>
    <property type="match status" value="1"/>
</dbReference>
<proteinExistence type="predicted"/>
<keyword evidence="4" id="KW-1133">Transmembrane helix</keyword>
<organism evidence="6 7">
    <name type="scientific">Lactiplantibacillus argentoratensis</name>
    <dbReference type="NCBI Taxonomy" id="271881"/>
    <lineage>
        <taxon>Bacteria</taxon>
        <taxon>Bacillati</taxon>
        <taxon>Bacillota</taxon>
        <taxon>Bacilli</taxon>
        <taxon>Lactobacillales</taxon>
        <taxon>Lactobacillaceae</taxon>
        <taxon>Lactiplantibacillus</taxon>
    </lineage>
</organism>
<dbReference type="InterPro" id="IPR050491">
    <property type="entry name" value="AmpC-like"/>
</dbReference>
<gene>
    <name evidence="6" type="ORF">JKL17_08505</name>
</gene>
<feature type="region of interest" description="Disordered" evidence="3">
    <location>
        <begin position="54"/>
        <end position="73"/>
    </location>
</feature>
<dbReference type="Proteomes" id="UP000694640">
    <property type="component" value="Unassembled WGS sequence"/>
</dbReference>
<dbReference type="EMBL" id="JAEQMM010000003">
    <property type="protein sequence ID" value="MBT1138170.1"/>
    <property type="molecule type" value="Genomic_DNA"/>
</dbReference>
<evidence type="ECO:0000256" key="3">
    <source>
        <dbReference type="SAM" id="MobiDB-lite"/>
    </source>
</evidence>
<accession>A0ABS5UIH5</accession>
<feature type="transmembrane region" description="Helical" evidence="4">
    <location>
        <begin position="12"/>
        <end position="31"/>
    </location>
</feature>
<evidence type="ECO:0000256" key="2">
    <source>
        <dbReference type="ARBA" id="ARBA00023136"/>
    </source>
</evidence>
<dbReference type="SUPFAM" id="SSF56601">
    <property type="entry name" value="beta-lactamase/transpeptidase-like"/>
    <property type="match status" value="1"/>
</dbReference>
<protein>
    <submittedName>
        <fullName evidence="6">Beta-lactamase family protein</fullName>
    </submittedName>
</protein>
<keyword evidence="4" id="KW-0812">Transmembrane</keyword>
<dbReference type="InterPro" id="IPR012338">
    <property type="entry name" value="Beta-lactam/transpept-like"/>
</dbReference>
<dbReference type="Gene3D" id="3.40.710.10">
    <property type="entry name" value="DD-peptidase/beta-lactamase superfamily"/>
    <property type="match status" value="1"/>
</dbReference>
<dbReference type="InterPro" id="IPR001466">
    <property type="entry name" value="Beta-lactam-related"/>
</dbReference>
<name>A0ABS5UIH5_9LACO</name>
<reference evidence="6 7" key="1">
    <citation type="submission" date="2021-01" db="EMBL/GenBank/DDBJ databases">
        <title>High-quality draft genome sequence data of six Lactiplantibacillus plantarum subsp. argentoratensis strains isolated from various Greek sourdoughs.</title>
        <authorList>
            <person name="Syrokou M.K."/>
            <person name="Paramithiotis S."/>
            <person name="Skandamis P.N."/>
            <person name="Drosinos E.H."/>
            <person name="Bosnea L."/>
            <person name="Mataragas M."/>
        </authorList>
    </citation>
    <scope>NUCLEOTIDE SEQUENCE [LARGE SCALE GENOMIC DNA]</scope>
    <source>
        <strain evidence="6 7">LQC 2520</strain>
    </source>
</reference>
<feature type="domain" description="Beta-lactamase-related" evidence="5">
    <location>
        <begin position="92"/>
        <end position="374"/>
    </location>
</feature>
<keyword evidence="7" id="KW-1185">Reference proteome</keyword>
<comment type="caution">
    <text evidence="6">The sequence shown here is derived from an EMBL/GenBank/DDBJ whole genome shotgun (WGS) entry which is preliminary data.</text>
</comment>
<evidence type="ECO:0000256" key="1">
    <source>
        <dbReference type="ARBA" id="ARBA00004370"/>
    </source>
</evidence>
<evidence type="ECO:0000259" key="5">
    <source>
        <dbReference type="Pfam" id="PF00144"/>
    </source>
</evidence>
<dbReference type="Pfam" id="PF00144">
    <property type="entry name" value="Beta-lactamase"/>
    <property type="match status" value="1"/>
</dbReference>
<sequence length="397" mass="43869">MGRSIIVKQSKLLVTVLLGLLIVGAGGGYYVHHTERQAAIAKKRQTDKALNQKAAQKNSQLSRKVNQTTFSNSKDTDEQVTKVLKLSHFVGSAMVVKDDHVIYNHAFGYANKAKHVRNQVNSKYQILSIQKSMTAVGIMQLVQAGKLKLTDPISKFYPNLKHGRQTTIRQMLDMTTGFRLNTGLKEFASEAKVIDYAKHNVYYYPEKNGTANYSSVNFLLLAGIIRQLTGQTYKHYFTTHFIDKLGLTESGFVIDGLGKDATTGYHSETSETTPGYEKTMPESKAQMANELGTGQVYMSNADLFKVESAILKGKLISKRNVAILHTRTATGEYGGGIYNLTNGVRSHGVGYGYESSIFLSPDGKTGVVLMSNYYRRSAGIQATANKIFTELMKGDIK</sequence>
<evidence type="ECO:0000256" key="4">
    <source>
        <dbReference type="SAM" id="Phobius"/>
    </source>
</evidence>
<evidence type="ECO:0000313" key="6">
    <source>
        <dbReference type="EMBL" id="MBT1138170.1"/>
    </source>
</evidence>
<comment type="subcellular location">
    <subcellularLocation>
        <location evidence="1">Membrane</location>
    </subcellularLocation>
</comment>
<evidence type="ECO:0000313" key="7">
    <source>
        <dbReference type="Proteomes" id="UP000694640"/>
    </source>
</evidence>